<dbReference type="PANTHER" id="PTHR43481">
    <property type="entry name" value="FRUCTOSE-1-PHOSPHATE PHOSPHATASE"/>
    <property type="match status" value="1"/>
</dbReference>
<proteinExistence type="predicted"/>
<dbReference type="AlphaFoldDB" id="A0A4S4LLG0"/>
<dbReference type="GO" id="GO:0050308">
    <property type="term" value="F:sugar-phosphatase activity"/>
    <property type="evidence" value="ECO:0007669"/>
    <property type="project" value="TreeGrafter"/>
</dbReference>
<keyword evidence="2" id="KW-1185">Reference proteome</keyword>
<sequence length="275" mass="29104">MPSITVDAILFDMDGTLIDSTPGVLRAWDAFGRAYGFDGAAAAHDTHGRRLADTLAEWCKLGNDQEKLEAEIVHFENEVIQGGPVVLPGVLDLLEQINAGSSPSAYGWTIITSGMYIPSPLHLLSSSSPDLAIPTKVFTPKALAICNVPIPAAGYVTSNDIKNGKPHPDPFLAGAKQCGVDPTRCAYLVPFIDRILGRLVVEDAPSGLKAGRAAGAQTLAVCTSHTREKIEASGANPDFIVKDLTRVLAKWVDGKLVVDIDEATSDQPCSTNGIC</sequence>
<reference evidence="1 2" key="1">
    <citation type="submission" date="2019-02" db="EMBL/GenBank/DDBJ databases">
        <title>Genome sequencing of the rare red list fungi Bondarzewia mesenterica.</title>
        <authorList>
            <person name="Buettner E."/>
            <person name="Kellner H."/>
        </authorList>
    </citation>
    <scope>NUCLEOTIDE SEQUENCE [LARGE SCALE GENOMIC DNA]</scope>
    <source>
        <strain evidence="1 2">DSM 108281</strain>
    </source>
</reference>
<dbReference type="InterPro" id="IPR023198">
    <property type="entry name" value="PGP-like_dom2"/>
</dbReference>
<dbReference type="OrthoDB" id="40579at2759"/>
<dbReference type="PANTHER" id="PTHR43481:SF4">
    <property type="entry name" value="GLYCEROL-1-PHOSPHATE PHOSPHOHYDROLASE 1-RELATED"/>
    <property type="match status" value="1"/>
</dbReference>
<dbReference type="Pfam" id="PF00702">
    <property type="entry name" value="Hydrolase"/>
    <property type="match status" value="1"/>
</dbReference>
<protein>
    <recommendedName>
        <fullName evidence="3">HAD-like protein</fullName>
    </recommendedName>
</protein>
<evidence type="ECO:0000313" key="1">
    <source>
        <dbReference type="EMBL" id="THH12974.1"/>
    </source>
</evidence>
<evidence type="ECO:0008006" key="3">
    <source>
        <dbReference type="Google" id="ProtNLM"/>
    </source>
</evidence>
<accession>A0A4S4LLG0</accession>
<name>A0A4S4LLG0_9AGAM</name>
<gene>
    <name evidence="1" type="ORF">EW146_g7202</name>
</gene>
<comment type="caution">
    <text evidence="1">The sequence shown here is derived from an EMBL/GenBank/DDBJ whole genome shotgun (WGS) entry which is preliminary data.</text>
</comment>
<dbReference type="SUPFAM" id="SSF56784">
    <property type="entry name" value="HAD-like"/>
    <property type="match status" value="1"/>
</dbReference>
<dbReference type="Gene3D" id="3.40.50.1000">
    <property type="entry name" value="HAD superfamily/HAD-like"/>
    <property type="match status" value="1"/>
</dbReference>
<dbReference type="Gene3D" id="1.10.150.240">
    <property type="entry name" value="Putative phosphatase, domain 2"/>
    <property type="match status" value="1"/>
</dbReference>
<organism evidence="1 2">
    <name type="scientific">Bondarzewia mesenterica</name>
    <dbReference type="NCBI Taxonomy" id="1095465"/>
    <lineage>
        <taxon>Eukaryota</taxon>
        <taxon>Fungi</taxon>
        <taxon>Dikarya</taxon>
        <taxon>Basidiomycota</taxon>
        <taxon>Agaricomycotina</taxon>
        <taxon>Agaricomycetes</taxon>
        <taxon>Russulales</taxon>
        <taxon>Bondarzewiaceae</taxon>
        <taxon>Bondarzewia</taxon>
    </lineage>
</organism>
<dbReference type="InterPro" id="IPR051806">
    <property type="entry name" value="HAD-like_SPP"/>
</dbReference>
<evidence type="ECO:0000313" key="2">
    <source>
        <dbReference type="Proteomes" id="UP000310158"/>
    </source>
</evidence>
<dbReference type="EMBL" id="SGPL01000398">
    <property type="protein sequence ID" value="THH12974.1"/>
    <property type="molecule type" value="Genomic_DNA"/>
</dbReference>
<dbReference type="Proteomes" id="UP000310158">
    <property type="component" value="Unassembled WGS sequence"/>
</dbReference>
<dbReference type="InterPro" id="IPR036412">
    <property type="entry name" value="HAD-like_sf"/>
</dbReference>
<dbReference type="InterPro" id="IPR023214">
    <property type="entry name" value="HAD_sf"/>
</dbReference>
<dbReference type="SFLD" id="SFLDG01129">
    <property type="entry name" value="C1.5:_HAD__Beta-PGM__Phosphata"/>
    <property type="match status" value="1"/>
</dbReference>
<dbReference type="SFLD" id="SFLDS00003">
    <property type="entry name" value="Haloacid_Dehalogenase"/>
    <property type="match status" value="1"/>
</dbReference>